<protein>
    <submittedName>
        <fullName evidence="2">Glutamine dumper</fullName>
    </submittedName>
</protein>
<dbReference type="OrthoDB" id="1930784at2759"/>
<feature type="region of interest" description="Disordered" evidence="1">
    <location>
        <begin position="1"/>
        <end position="24"/>
    </location>
</feature>
<sequence>MALSGRLPLRRAGGDAGPRRLRPPHPRLLLLEALRLPRHRRRRRRRGGVLGRRRKASAPVPLRQERRRRHGRRLQAHLPCHARR</sequence>
<accession>A0A9E7L3G0</accession>
<keyword evidence="3" id="KW-1185">Reference proteome</keyword>
<evidence type="ECO:0000313" key="2">
    <source>
        <dbReference type="EMBL" id="URE42637.1"/>
    </source>
</evidence>
<feature type="compositionally biased region" description="Basic residues" evidence="1">
    <location>
        <begin position="39"/>
        <end position="56"/>
    </location>
</feature>
<reference evidence="2" key="1">
    <citation type="submission" date="2022-05" db="EMBL/GenBank/DDBJ databases">
        <title>The Musa troglodytarum L. genome provides insights into the mechanism of non-climacteric behaviour and enrichment of carotenoids.</title>
        <authorList>
            <person name="Wang J."/>
        </authorList>
    </citation>
    <scope>NUCLEOTIDE SEQUENCE</scope>
    <source>
        <tissue evidence="2">Leaf</tissue>
    </source>
</reference>
<proteinExistence type="predicted"/>
<dbReference type="Proteomes" id="UP001055439">
    <property type="component" value="Chromosome 9"/>
</dbReference>
<evidence type="ECO:0000313" key="3">
    <source>
        <dbReference type="Proteomes" id="UP001055439"/>
    </source>
</evidence>
<gene>
    <name evidence="2" type="ORF">MUK42_13847</name>
</gene>
<dbReference type="EMBL" id="CP097511">
    <property type="protein sequence ID" value="URE42637.1"/>
    <property type="molecule type" value="Genomic_DNA"/>
</dbReference>
<dbReference type="AlphaFoldDB" id="A0A9E7L3G0"/>
<feature type="region of interest" description="Disordered" evidence="1">
    <location>
        <begin position="39"/>
        <end position="84"/>
    </location>
</feature>
<name>A0A9E7L3G0_9LILI</name>
<evidence type="ECO:0000256" key="1">
    <source>
        <dbReference type="SAM" id="MobiDB-lite"/>
    </source>
</evidence>
<feature type="compositionally biased region" description="Basic residues" evidence="1">
    <location>
        <begin position="65"/>
        <end position="84"/>
    </location>
</feature>
<organism evidence="2 3">
    <name type="scientific">Musa troglodytarum</name>
    <name type="common">fe'i banana</name>
    <dbReference type="NCBI Taxonomy" id="320322"/>
    <lineage>
        <taxon>Eukaryota</taxon>
        <taxon>Viridiplantae</taxon>
        <taxon>Streptophyta</taxon>
        <taxon>Embryophyta</taxon>
        <taxon>Tracheophyta</taxon>
        <taxon>Spermatophyta</taxon>
        <taxon>Magnoliopsida</taxon>
        <taxon>Liliopsida</taxon>
        <taxon>Zingiberales</taxon>
        <taxon>Musaceae</taxon>
        <taxon>Musa</taxon>
    </lineage>
</organism>